<dbReference type="Pfam" id="PF01230">
    <property type="entry name" value="HIT"/>
    <property type="match status" value="1"/>
</dbReference>
<dbReference type="PROSITE" id="PS51084">
    <property type="entry name" value="HIT_2"/>
    <property type="match status" value="1"/>
</dbReference>
<proteinExistence type="predicted"/>
<organism evidence="4 5">
    <name type="scientific">Candidatus Gottesmanbacteria bacterium RIFCSPLOWO2_01_FULL_49_10</name>
    <dbReference type="NCBI Taxonomy" id="1798396"/>
    <lineage>
        <taxon>Bacteria</taxon>
        <taxon>Candidatus Gottesmaniibacteriota</taxon>
    </lineage>
</organism>
<feature type="domain" description="HIT" evidence="3">
    <location>
        <begin position="5"/>
        <end position="107"/>
    </location>
</feature>
<evidence type="ECO:0000313" key="4">
    <source>
        <dbReference type="EMBL" id="OGG30708.1"/>
    </source>
</evidence>
<evidence type="ECO:0000256" key="1">
    <source>
        <dbReference type="PIRSR" id="PIRSR601310-1"/>
    </source>
</evidence>
<name>A0A1F6B1B3_9BACT</name>
<dbReference type="InterPro" id="IPR036265">
    <property type="entry name" value="HIT-like_sf"/>
</dbReference>
<dbReference type="EMBL" id="MFJZ01000007">
    <property type="protein sequence ID" value="OGG30708.1"/>
    <property type="molecule type" value="Genomic_DNA"/>
</dbReference>
<dbReference type="GO" id="GO:0003824">
    <property type="term" value="F:catalytic activity"/>
    <property type="evidence" value="ECO:0007669"/>
    <property type="project" value="InterPro"/>
</dbReference>
<sequence>MPKCIFCSIVQGEEPAQIVYEDPQSLAFLDKYPQSRGHLQLIPKKHYPRIYEIPEMGAFFTVAGRVIRAIIPVLGADHVTIATFGRQVTHAHLWIVPQYDREGEIKEGFGRKTTREEQKELVRALRVALKGV</sequence>
<evidence type="ECO:0000313" key="5">
    <source>
        <dbReference type="Proteomes" id="UP000176409"/>
    </source>
</evidence>
<protein>
    <recommendedName>
        <fullName evidence="3">HIT domain-containing protein</fullName>
    </recommendedName>
</protein>
<dbReference type="Proteomes" id="UP000176409">
    <property type="component" value="Unassembled WGS sequence"/>
</dbReference>
<dbReference type="SUPFAM" id="SSF54197">
    <property type="entry name" value="HIT-like"/>
    <property type="match status" value="1"/>
</dbReference>
<dbReference type="InterPro" id="IPR001310">
    <property type="entry name" value="Histidine_triad_HIT"/>
</dbReference>
<dbReference type="Gene3D" id="3.30.428.10">
    <property type="entry name" value="HIT-like"/>
    <property type="match status" value="1"/>
</dbReference>
<dbReference type="InterPro" id="IPR011146">
    <property type="entry name" value="HIT-like"/>
</dbReference>
<dbReference type="GO" id="GO:0009117">
    <property type="term" value="P:nucleotide metabolic process"/>
    <property type="evidence" value="ECO:0007669"/>
    <property type="project" value="TreeGrafter"/>
</dbReference>
<gene>
    <name evidence="4" type="ORF">A2973_05400</name>
</gene>
<dbReference type="PRINTS" id="PR00332">
    <property type="entry name" value="HISTRIAD"/>
</dbReference>
<accession>A0A1F6B1B3</accession>
<dbReference type="PANTHER" id="PTHR46648:SF1">
    <property type="entry name" value="ADENOSINE 5'-MONOPHOSPHORAMIDASE HNT1"/>
    <property type="match status" value="1"/>
</dbReference>
<evidence type="ECO:0000256" key="2">
    <source>
        <dbReference type="PROSITE-ProRule" id="PRU00464"/>
    </source>
</evidence>
<comment type="caution">
    <text evidence="4">The sequence shown here is derived from an EMBL/GenBank/DDBJ whole genome shotgun (WGS) entry which is preliminary data.</text>
</comment>
<reference evidence="4 5" key="1">
    <citation type="journal article" date="2016" name="Nat. Commun.">
        <title>Thousands of microbial genomes shed light on interconnected biogeochemical processes in an aquifer system.</title>
        <authorList>
            <person name="Anantharaman K."/>
            <person name="Brown C.T."/>
            <person name="Hug L.A."/>
            <person name="Sharon I."/>
            <person name="Castelle C.J."/>
            <person name="Probst A.J."/>
            <person name="Thomas B.C."/>
            <person name="Singh A."/>
            <person name="Wilkins M.J."/>
            <person name="Karaoz U."/>
            <person name="Brodie E.L."/>
            <person name="Williams K.H."/>
            <person name="Hubbard S.S."/>
            <person name="Banfield J.F."/>
        </authorList>
    </citation>
    <scope>NUCLEOTIDE SEQUENCE [LARGE SCALE GENOMIC DNA]</scope>
</reference>
<comment type="caution">
    <text evidence="2">Lacks conserved residue(s) required for the propagation of feature annotation.</text>
</comment>
<feature type="active site" description="Tele-AMP-histidine intermediate" evidence="1">
    <location>
        <position position="92"/>
    </location>
</feature>
<evidence type="ECO:0000259" key="3">
    <source>
        <dbReference type="PROSITE" id="PS51084"/>
    </source>
</evidence>
<dbReference type="PANTHER" id="PTHR46648">
    <property type="entry name" value="HIT FAMILY PROTEIN 1"/>
    <property type="match status" value="1"/>
</dbReference>
<dbReference type="AlphaFoldDB" id="A0A1F6B1B3"/>
<dbReference type="STRING" id="1798396.A2973_05400"/>